<dbReference type="InterPro" id="IPR013750">
    <property type="entry name" value="GHMP_kinase_C_dom"/>
</dbReference>
<dbReference type="InParanoid" id="A0A401H140"/>
<name>A0A401H140_9APHY</name>
<dbReference type="AlphaFoldDB" id="A0A401H140"/>
<dbReference type="InterPro" id="IPR020568">
    <property type="entry name" value="Ribosomal_Su5_D2-typ_SF"/>
</dbReference>
<dbReference type="OrthoDB" id="187738at2759"/>
<evidence type="ECO:0000256" key="4">
    <source>
        <dbReference type="ARBA" id="ARBA00019487"/>
    </source>
</evidence>
<sequence length="581" mass="63262">MAAQLPIPVFTSLNEIHTDLQTAALQATRWDNLVQEFEKRYGTKPAYICRAPGRVNLIGEHIDYALFGVFPAAVESDILIACGPSTDERLGGVTAENLNPRYTRQTFAPILKNTLLPSAQGTEAASNEESWFLEIDKKELRWESYVKAGYYGILNRFFPPSAPNTRPVPVNLLVTGSVPSGSGLSSSAAMVVASTLAFLAVNDKLSGLTKGQLVEMDMENEKRVGVNSGGMDQAASVISIPQSALYITFFPSLSAEPIPLPTPRTTPRAVFVCANSLVVSDKVVGAKTRYNLRVVETLVGARVLALRLGLSLGPTERPTLREVFGRWLGIAETKGGPSTLDVETLRAGLERILPEVEKLKPSRADGQEGLTLEEMVQWSGLSPEQFHELYLSWVDVEATHFQLYKRAKHVFSEALRVLQFRDVCLRAAASSDTTLPESTLVELGVLMNASQTSCADLYECSCPELDALTKLAREAGAYGSRLTGAGWGGCTVSLVAEDKVDEFISRIKAVYGPYKNLEGDALHDAIFATKPSSGACVYKPALATILYPEYFETVKVDWTVWTQSGPVRYSCGSEAEQKTQS</sequence>
<dbReference type="Pfam" id="PF10509">
    <property type="entry name" value="GalKase_gal_bdg"/>
    <property type="match status" value="1"/>
</dbReference>
<dbReference type="GO" id="GO:0005524">
    <property type="term" value="F:ATP binding"/>
    <property type="evidence" value="ECO:0007669"/>
    <property type="project" value="UniProtKB-KW"/>
</dbReference>
<evidence type="ECO:0000256" key="9">
    <source>
        <dbReference type="ARBA" id="ARBA00023144"/>
    </source>
</evidence>
<dbReference type="PROSITE" id="PS00627">
    <property type="entry name" value="GHMP_KINASES_ATP"/>
    <property type="match status" value="1"/>
</dbReference>
<dbReference type="FunFam" id="1.20.1440.340:FF:000003">
    <property type="entry name" value="GAL1p Galactokinase"/>
    <property type="match status" value="1"/>
</dbReference>
<dbReference type="Gene3D" id="3.30.230.10">
    <property type="match status" value="1"/>
</dbReference>
<evidence type="ECO:0000313" key="16">
    <source>
        <dbReference type="EMBL" id="GBE88147.1"/>
    </source>
</evidence>
<accession>A0A401H140</accession>
<dbReference type="STRING" id="139825.A0A401H140"/>
<dbReference type="Pfam" id="PF00288">
    <property type="entry name" value="GHMP_kinases_N"/>
    <property type="match status" value="1"/>
</dbReference>
<dbReference type="SUPFAM" id="SSF55060">
    <property type="entry name" value="GHMP Kinase, C-terminal domain"/>
    <property type="match status" value="1"/>
</dbReference>
<dbReference type="InterPro" id="IPR006203">
    <property type="entry name" value="GHMP_knse_ATP-bd_CS"/>
</dbReference>
<feature type="domain" description="Galactokinase N-terminal" evidence="15">
    <location>
        <begin position="35"/>
        <end position="84"/>
    </location>
</feature>
<dbReference type="InterPro" id="IPR019539">
    <property type="entry name" value="GalKase_N"/>
</dbReference>
<evidence type="ECO:0000256" key="1">
    <source>
        <dbReference type="ARBA" id="ARBA00004947"/>
    </source>
</evidence>
<dbReference type="PRINTS" id="PR00473">
    <property type="entry name" value="GALCTOKINASE"/>
</dbReference>
<comment type="catalytic activity">
    <reaction evidence="12">
        <text>alpha-D-galactose + ATP = alpha-D-galactose 1-phosphate + ADP + H(+)</text>
        <dbReference type="Rhea" id="RHEA:13553"/>
        <dbReference type="ChEBI" id="CHEBI:15378"/>
        <dbReference type="ChEBI" id="CHEBI:28061"/>
        <dbReference type="ChEBI" id="CHEBI:30616"/>
        <dbReference type="ChEBI" id="CHEBI:58336"/>
        <dbReference type="ChEBI" id="CHEBI:456216"/>
        <dbReference type="EC" id="2.7.1.6"/>
    </reaction>
    <physiologicalReaction direction="left-to-right" evidence="12">
        <dbReference type="Rhea" id="RHEA:13554"/>
    </physiologicalReaction>
</comment>
<evidence type="ECO:0000256" key="11">
    <source>
        <dbReference type="ARBA" id="ARBA00029590"/>
    </source>
</evidence>
<evidence type="ECO:0000256" key="10">
    <source>
        <dbReference type="ARBA" id="ARBA00023277"/>
    </source>
</evidence>
<keyword evidence="10" id="KW-0119">Carbohydrate metabolism</keyword>
<dbReference type="NCBIfam" id="TIGR00131">
    <property type="entry name" value="gal_kin"/>
    <property type="match status" value="1"/>
</dbReference>
<evidence type="ECO:0000259" key="14">
    <source>
        <dbReference type="Pfam" id="PF08544"/>
    </source>
</evidence>
<proteinExistence type="inferred from homology"/>
<organism evidence="16 17">
    <name type="scientific">Sparassis crispa</name>
    <dbReference type="NCBI Taxonomy" id="139825"/>
    <lineage>
        <taxon>Eukaryota</taxon>
        <taxon>Fungi</taxon>
        <taxon>Dikarya</taxon>
        <taxon>Basidiomycota</taxon>
        <taxon>Agaricomycotina</taxon>
        <taxon>Agaricomycetes</taxon>
        <taxon>Polyporales</taxon>
        <taxon>Sparassidaceae</taxon>
        <taxon>Sparassis</taxon>
    </lineage>
</organism>
<reference evidence="16 17" key="1">
    <citation type="journal article" date="2018" name="Sci. Rep.">
        <title>Genome sequence of the cauliflower mushroom Sparassis crispa (Hanabiratake) and its association with beneficial usage.</title>
        <authorList>
            <person name="Kiyama R."/>
            <person name="Furutani Y."/>
            <person name="Kawaguchi K."/>
            <person name="Nakanishi T."/>
        </authorList>
    </citation>
    <scope>NUCLEOTIDE SEQUENCE [LARGE SCALE GENOMIC DNA]</scope>
</reference>
<evidence type="ECO:0000259" key="13">
    <source>
        <dbReference type="Pfam" id="PF00288"/>
    </source>
</evidence>
<dbReference type="FunCoup" id="A0A401H140">
    <property type="interactions" value="302"/>
</dbReference>
<comment type="pathway">
    <text evidence="1">Carbohydrate metabolism; galactose metabolism.</text>
</comment>
<dbReference type="Gene3D" id="1.20.1440.340">
    <property type="match status" value="1"/>
</dbReference>
<keyword evidence="17" id="KW-1185">Reference proteome</keyword>
<dbReference type="EMBL" id="BFAD01000012">
    <property type="protein sequence ID" value="GBE88147.1"/>
    <property type="molecule type" value="Genomic_DNA"/>
</dbReference>
<dbReference type="SUPFAM" id="SSF54211">
    <property type="entry name" value="Ribosomal protein S5 domain 2-like"/>
    <property type="match status" value="1"/>
</dbReference>
<dbReference type="GeneID" id="38785064"/>
<gene>
    <name evidence="16" type="ORF">SCP_1203770</name>
</gene>
<dbReference type="Pfam" id="PF08544">
    <property type="entry name" value="GHMP_kinases_C"/>
    <property type="match status" value="1"/>
</dbReference>
<evidence type="ECO:0000256" key="6">
    <source>
        <dbReference type="ARBA" id="ARBA00022741"/>
    </source>
</evidence>
<evidence type="ECO:0000256" key="12">
    <source>
        <dbReference type="ARBA" id="ARBA00049538"/>
    </source>
</evidence>
<comment type="similarity">
    <text evidence="2">Belongs to the GHMP kinase family. GalK subfamily.</text>
</comment>
<dbReference type="InterPro" id="IPR019741">
    <property type="entry name" value="Galactokinase_CS"/>
</dbReference>
<dbReference type="RefSeq" id="XP_027619060.1">
    <property type="nucleotide sequence ID" value="XM_027763259.1"/>
</dbReference>
<dbReference type="UniPathway" id="UPA00214"/>
<keyword evidence="7 16" id="KW-0418">Kinase</keyword>
<dbReference type="PANTHER" id="PTHR10457:SF7">
    <property type="entry name" value="GALACTOKINASE-RELATED"/>
    <property type="match status" value="1"/>
</dbReference>
<dbReference type="InterPro" id="IPR014721">
    <property type="entry name" value="Ribsml_uS5_D2-typ_fold_subgr"/>
</dbReference>
<comment type="caution">
    <text evidence="16">The sequence shown here is derived from an EMBL/GenBank/DDBJ whole genome shotgun (WGS) entry which is preliminary data.</text>
</comment>
<evidence type="ECO:0000256" key="5">
    <source>
        <dbReference type="ARBA" id="ARBA00022679"/>
    </source>
</evidence>
<dbReference type="InterPro" id="IPR006204">
    <property type="entry name" value="GHMP_kinase_N_dom"/>
</dbReference>
<dbReference type="InterPro" id="IPR000705">
    <property type="entry name" value="Galactokinase"/>
</dbReference>
<dbReference type="PANTHER" id="PTHR10457">
    <property type="entry name" value="MEVALONATE KINASE/GALACTOKINASE"/>
    <property type="match status" value="1"/>
</dbReference>
<keyword evidence="8" id="KW-0067">ATP-binding</keyword>
<dbReference type="GO" id="GO:0006012">
    <property type="term" value="P:galactose metabolic process"/>
    <property type="evidence" value="ECO:0007669"/>
    <property type="project" value="UniProtKB-UniPathway"/>
</dbReference>
<evidence type="ECO:0000256" key="2">
    <source>
        <dbReference type="ARBA" id="ARBA00006566"/>
    </source>
</evidence>
<feature type="domain" description="GHMP kinase C-terminal" evidence="14">
    <location>
        <begin position="437"/>
        <end position="511"/>
    </location>
</feature>
<dbReference type="GO" id="GO:0004335">
    <property type="term" value="F:galactokinase activity"/>
    <property type="evidence" value="ECO:0007669"/>
    <property type="project" value="UniProtKB-EC"/>
</dbReference>
<evidence type="ECO:0000256" key="8">
    <source>
        <dbReference type="ARBA" id="ARBA00022840"/>
    </source>
</evidence>
<dbReference type="Proteomes" id="UP000287166">
    <property type="component" value="Unassembled WGS sequence"/>
</dbReference>
<protein>
    <recommendedName>
        <fullName evidence="4">Galactokinase</fullName>
        <ecNumber evidence="3">2.7.1.6</ecNumber>
    </recommendedName>
    <alternativeName>
        <fullName evidence="11">Galactose kinase</fullName>
    </alternativeName>
</protein>
<feature type="domain" description="GHMP kinase N-terminal" evidence="13">
    <location>
        <begin position="168"/>
        <end position="237"/>
    </location>
</feature>
<dbReference type="EC" id="2.7.1.6" evidence="3"/>
<evidence type="ECO:0000256" key="7">
    <source>
        <dbReference type="ARBA" id="ARBA00022777"/>
    </source>
</evidence>
<keyword evidence="5" id="KW-0808">Transferase</keyword>
<evidence type="ECO:0000313" key="17">
    <source>
        <dbReference type="Proteomes" id="UP000287166"/>
    </source>
</evidence>
<dbReference type="InterPro" id="IPR036554">
    <property type="entry name" value="GHMP_kinase_C_sf"/>
</dbReference>
<dbReference type="PRINTS" id="PR00959">
    <property type="entry name" value="MEVGALKINASE"/>
</dbReference>
<dbReference type="PROSITE" id="PS00106">
    <property type="entry name" value="GALACTOKINASE"/>
    <property type="match status" value="1"/>
</dbReference>
<keyword evidence="6" id="KW-0547">Nucleotide-binding</keyword>
<evidence type="ECO:0000259" key="15">
    <source>
        <dbReference type="Pfam" id="PF10509"/>
    </source>
</evidence>
<keyword evidence="9" id="KW-0299">Galactose metabolism</keyword>
<dbReference type="GO" id="GO:0005829">
    <property type="term" value="C:cytosol"/>
    <property type="evidence" value="ECO:0007669"/>
    <property type="project" value="TreeGrafter"/>
</dbReference>
<dbReference type="Gene3D" id="3.30.70.3170">
    <property type="match status" value="1"/>
</dbReference>
<evidence type="ECO:0000256" key="3">
    <source>
        <dbReference type="ARBA" id="ARBA00012315"/>
    </source>
</evidence>